<feature type="transmembrane region" description="Helical" evidence="1">
    <location>
        <begin position="34"/>
        <end position="55"/>
    </location>
</feature>
<dbReference type="EMBL" id="KP165388">
    <property type="protein sequence ID" value="AJF22915.1"/>
    <property type="molecule type" value="Genomic_DNA"/>
</dbReference>
<dbReference type="RefSeq" id="YP_009118161.1">
    <property type="nucleotide sequence ID" value="NC_026312.1"/>
</dbReference>
<keyword evidence="1" id="KW-0812">Transmembrane</keyword>
<sequence length="215" mass="26315">MKQITKYRRIPLYHYFPEESNITRFKSLHLKKHVYLYFFYLFLIYIYKNNLILSFKKKLLLWNLRKLRRNRVSLAIKKRFLFILFLKTQVLSLRSKKFSTFLSGYSSFFNNLFTKYSFDSRLEADHLFKKQKKIIFLLSKLKNELPIKDSLSFFNFLKTSTLFSLSSQYQLSNIRYDYENYNKNTLLYLNINNIANLTSFDRYKLLKKTIVFFNN</sequence>
<proteinExistence type="predicted"/>
<reference evidence="2" key="1">
    <citation type="journal article" date="2014" name="Nucleic Acids Res.">
        <title>Widespread occurrence of organelle genome-encoded 5S rRNAs including permuted molecules.</title>
        <authorList>
            <person name="Valach M."/>
            <person name="Burger G."/>
            <person name="Gray M.W."/>
            <person name="Lang B.F."/>
        </authorList>
    </citation>
    <scope>NUCLEOTIDE SEQUENCE</scope>
    <source>
        <strain evidence="2">ATCC 50324</strain>
    </source>
</reference>
<evidence type="ECO:0000256" key="1">
    <source>
        <dbReference type="SAM" id="Phobius"/>
    </source>
</evidence>
<keyword evidence="1" id="KW-0472">Membrane</keyword>
<evidence type="ECO:0000313" key="2">
    <source>
        <dbReference type="EMBL" id="AJF22915.1"/>
    </source>
</evidence>
<dbReference type="AlphaFoldDB" id="A0A0B5GSI7"/>
<keyword evidence="1" id="KW-1133">Transmembrane helix</keyword>
<keyword evidence="2" id="KW-0496">Mitochondrion</keyword>
<geneLocation type="mitochondrion" evidence="2"/>
<gene>
    <name evidence="2" type="primary">orf215</name>
</gene>
<accession>A0A0B5GSI7</accession>
<dbReference type="GeneID" id="22976126"/>
<protein>
    <submittedName>
        <fullName evidence="2">Uncharacterized protein</fullName>
    </submittedName>
</protein>
<name>A0A0B5GSI7_STALP</name>
<organism evidence="2">
    <name type="scientific">Stachyamoeba lipophora</name>
    <dbReference type="NCBI Taxonomy" id="463046"/>
    <lineage>
        <taxon>Eukaryota</taxon>
        <taxon>Discoba</taxon>
        <taxon>Heterolobosea</taxon>
        <taxon>Tetramitia</taxon>
        <taxon>Eutetramitia</taxon>
        <taxon>Gruberellidae</taxon>
        <taxon>Stachyamoeba</taxon>
    </lineage>
</organism>